<dbReference type="KEGG" id="aex:Astex_2008"/>
<evidence type="ECO:0000313" key="3">
    <source>
        <dbReference type="Proteomes" id="UP000001492"/>
    </source>
</evidence>
<protein>
    <recommendedName>
        <fullName evidence="4">DUF4199 domain-containing protein</fullName>
    </recommendedName>
</protein>
<reference evidence="3" key="1">
    <citation type="submission" date="2010-12" db="EMBL/GenBank/DDBJ databases">
        <title>Complete sequence of chromosome 1 of Asticcacaulis excentricus CB 48.</title>
        <authorList>
            <consortium name="US DOE Joint Genome Institute"/>
            <person name="Lucas S."/>
            <person name="Copeland A."/>
            <person name="Lapidus A."/>
            <person name="Cheng J.-F."/>
            <person name="Bruce D."/>
            <person name="Goodwin L."/>
            <person name="Pitluck S."/>
            <person name="Teshima H."/>
            <person name="Davenport K."/>
            <person name="Detter J.C."/>
            <person name="Han C."/>
            <person name="Tapia R."/>
            <person name="Land M."/>
            <person name="Hauser L."/>
            <person name="Jeffries C."/>
            <person name="Kyrpides N."/>
            <person name="Ivanova N."/>
            <person name="Ovchinnikova G."/>
            <person name="Brun Y.V."/>
            <person name="Woyke T."/>
        </authorList>
    </citation>
    <scope>NUCLEOTIDE SEQUENCE [LARGE SCALE GENOMIC DNA]</scope>
    <source>
        <strain evidence="3">ATCC 15261 / DSM 4724 / KCTC 12464 / NCIMB 9791 / VKM B-1370 / CB 48</strain>
    </source>
</reference>
<accession>E8RL57</accession>
<feature type="transmembrane region" description="Helical" evidence="1">
    <location>
        <begin position="5"/>
        <end position="27"/>
    </location>
</feature>
<dbReference type="RefSeq" id="WP_013479498.1">
    <property type="nucleotide sequence ID" value="NC_014816.1"/>
</dbReference>
<feature type="transmembrane region" description="Helical" evidence="1">
    <location>
        <begin position="147"/>
        <end position="167"/>
    </location>
</feature>
<dbReference type="InterPro" id="IPR025250">
    <property type="entry name" value="DUF4199"/>
</dbReference>
<keyword evidence="1" id="KW-0812">Transmembrane</keyword>
<evidence type="ECO:0000256" key="1">
    <source>
        <dbReference type="SAM" id="Phobius"/>
    </source>
</evidence>
<feature type="transmembrane region" description="Helical" evidence="1">
    <location>
        <begin position="67"/>
        <end position="89"/>
    </location>
</feature>
<feature type="transmembrane region" description="Helical" evidence="1">
    <location>
        <begin position="33"/>
        <end position="55"/>
    </location>
</feature>
<name>E8RL57_ASTEC</name>
<evidence type="ECO:0000313" key="2">
    <source>
        <dbReference type="EMBL" id="ADU13670.1"/>
    </source>
</evidence>
<dbReference type="STRING" id="573065.Astex_2008"/>
<dbReference type="Proteomes" id="UP000001492">
    <property type="component" value="Chromosome 1"/>
</dbReference>
<gene>
    <name evidence="2" type="ordered locus">Astex_2008</name>
</gene>
<organism evidence="2 3">
    <name type="scientific">Asticcacaulis excentricus (strain ATCC 15261 / DSM 4724 / KCTC 12464 / NCIMB 9791 / VKM B-1370 / CB 48)</name>
    <dbReference type="NCBI Taxonomy" id="573065"/>
    <lineage>
        <taxon>Bacteria</taxon>
        <taxon>Pseudomonadati</taxon>
        <taxon>Pseudomonadota</taxon>
        <taxon>Alphaproteobacteria</taxon>
        <taxon>Caulobacterales</taxon>
        <taxon>Caulobacteraceae</taxon>
        <taxon>Asticcacaulis</taxon>
    </lineage>
</organism>
<dbReference type="Pfam" id="PF13858">
    <property type="entry name" value="DUF4199"/>
    <property type="match status" value="1"/>
</dbReference>
<evidence type="ECO:0008006" key="4">
    <source>
        <dbReference type="Google" id="ProtNLM"/>
    </source>
</evidence>
<keyword evidence="1" id="KW-1133">Transmembrane helix</keyword>
<keyword evidence="1" id="KW-0472">Membrane</keyword>
<dbReference type="HOGENOM" id="CLU_129688_0_0_5"/>
<proteinExistence type="predicted"/>
<dbReference type="OrthoDB" id="6384283at2"/>
<sequence>MLRTIFVFGGIAGLIVGVPLFLMTVGLKGHPPMPWGMAIGYTTMLIALSAVFVAIKRRRDVEGGGVIRFWPAFGMGLAISLVAGVIYVLSWEAALAVSGIDFAADYGREVIAQKRAAGASAAELARLTKDMAAFATQYADPLYRLPMTFAEIFPVGVLVSLISAALLRNPRFLPARG</sequence>
<dbReference type="eggNOG" id="ENOG5030PE6">
    <property type="taxonomic scope" value="Bacteria"/>
</dbReference>
<dbReference type="AlphaFoldDB" id="E8RL57"/>
<dbReference type="EMBL" id="CP002395">
    <property type="protein sequence ID" value="ADU13670.1"/>
    <property type="molecule type" value="Genomic_DNA"/>
</dbReference>
<keyword evidence="3" id="KW-1185">Reference proteome</keyword>